<dbReference type="AlphaFoldDB" id="A0A177BBP0"/>
<name>A0A177BBP0_9BILA</name>
<sequence>MQIISIIVIRILNTTDATNKHKKKQINTRFLQKRLPAYKNRPKALNIKMCSSGNNKKHKNGIPFKNRKRSGRPHVLHARERRLLIRLSKKDPFMTASDLKS</sequence>
<feature type="region of interest" description="Disordered" evidence="1">
    <location>
        <begin position="48"/>
        <end position="73"/>
    </location>
</feature>
<protein>
    <submittedName>
        <fullName evidence="2">Uncharacterized protein</fullName>
    </submittedName>
</protein>
<feature type="compositionally biased region" description="Basic residues" evidence="1">
    <location>
        <begin position="55"/>
        <end position="73"/>
    </location>
</feature>
<evidence type="ECO:0000256" key="1">
    <source>
        <dbReference type="SAM" id="MobiDB-lite"/>
    </source>
</evidence>
<keyword evidence="3" id="KW-1185">Reference proteome</keyword>
<evidence type="ECO:0000313" key="3">
    <source>
        <dbReference type="Proteomes" id="UP000078046"/>
    </source>
</evidence>
<accession>A0A177BBP0</accession>
<reference evidence="2 3" key="1">
    <citation type="submission" date="2016-04" db="EMBL/GenBank/DDBJ databases">
        <title>The genome of Intoshia linei affirms orthonectids as highly simplified spiralians.</title>
        <authorList>
            <person name="Mikhailov K.V."/>
            <person name="Slusarev G.S."/>
            <person name="Nikitin M.A."/>
            <person name="Logacheva M.D."/>
            <person name="Penin A."/>
            <person name="Aleoshin V."/>
            <person name="Panchin Y.V."/>
        </authorList>
    </citation>
    <scope>NUCLEOTIDE SEQUENCE [LARGE SCALE GENOMIC DNA]</scope>
    <source>
        <strain evidence="2">Intl2013</strain>
        <tissue evidence="2">Whole animal</tissue>
    </source>
</reference>
<gene>
    <name evidence="2" type="ORF">A3Q56_01182</name>
</gene>
<dbReference type="OrthoDB" id="4843387at2759"/>
<evidence type="ECO:0000313" key="2">
    <source>
        <dbReference type="EMBL" id="OAF71053.1"/>
    </source>
</evidence>
<dbReference type="Proteomes" id="UP000078046">
    <property type="component" value="Unassembled WGS sequence"/>
</dbReference>
<comment type="caution">
    <text evidence="2">The sequence shown here is derived from an EMBL/GenBank/DDBJ whole genome shotgun (WGS) entry which is preliminary data.</text>
</comment>
<organism evidence="2 3">
    <name type="scientific">Intoshia linei</name>
    <dbReference type="NCBI Taxonomy" id="1819745"/>
    <lineage>
        <taxon>Eukaryota</taxon>
        <taxon>Metazoa</taxon>
        <taxon>Spiralia</taxon>
        <taxon>Lophotrochozoa</taxon>
        <taxon>Mesozoa</taxon>
        <taxon>Orthonectida</taxon>
        <taxon>Rhopaluridae</taxon>
        <taxon>Intoshia</taxon>
    </lineage>
</organism>
<proteinExistence type="predicted"/>
<dbReference type="EMBL" id="LWCA01000084">
    <property type="protein sequence ID" value="OAF71053.1"/>
    <property type="molecule type" value="Genomic_DNA"/>
</dbReference>